<comment type="caution">
    <text evidence="1">The sequence shown here is derived from an EMBL/GenBank/DDBJ whole genome shotgun (WGS) entry which is preliminary data.</text>
</comment>
<keyword evidence="2" id="KW-1185">Reference proteome</keyword>
<organism evidence="1 2">
    <name type="scientific">Wenyingzhuangia heitensis</name>
    <dbReference type="NCBI Taxonomy" id="1487859"/>
    <lineage>
        <taxon>Bacteria</taxon>
        <taxon>Pseudomonadati</taxon>
        <taxon>Bacteroidota</taxon>
        <taxon>Flavobacteriia</taxon>
        <taxon>Flavobacteriales</taxon>
        <taxon>Flavobacteriaceae</taxon>
        <taxon>Wenyingzhuangia</taxon>
    </lineage>
</organism>
<protein>
    <submittedName>
        <fullName evidence="1">Uncharacterized protein</fullName>
    </submittedName>
</protein>
<dbReference type="Proteomes" id="UP000745859">
    <property type="component" value="Unassembled WGS sequence"/>
</dbReference>
<reference evidence="1 2" key="1">
    <citation type="submission" date="2020-03" db="EMBL/GenBank/DDBJ databases">
        <title>Genomic Encyclopedia of Type Strains, Phase IV (KMG-IV): sequencing the most valuable type-strain genomes for metagenomic binning, comparative biology and taxonomic classification.</title>
        <authorList>
            <person name="Goeker M."/>
        </authorList>
    </citation>
    <scope>NUCLEOTIDE SEQUENCE [LARGE SCALE GENOMIC DNA]</scope>
    <source>
        <strain evidence="1 2">DSM 101599</strain>
    </source>
</reference>
<proteinExistence type="predicted"/>
<dbReference type="EMBL" id="JAASQL010000001">
    <property type="protein sequence ID" value="NIJ45035.1"/>
    <property type="molecule type" value="Genomic_DNA"/>
</dbReference>
<sequence length="172" mass="19724">MKLKLTYKNKRFSAIKHLSGTFDEFVIRYLGAILPVYENEVTAKTKEYSGRVTYSLEVKEKTLYTQFNDAWHLFYMDFKKITPKFTGADGNALKSIIKYLQSISATDQEALAIWKGVLNQWHLLDAFHKKNTDLKYINSRLNVIIDEIKRITGVGSDGSNSSTNEAAESFTY</sequence>
<gene>
    <name evidence="1" type="ORF">FHR24_001474</name>
</gene>
<dbReference type="RefSeq" id="WP_167186157.1">
    <property type="nucleotide sequence ID" value="NZ_JAASQL010000001.1"/>
</dbReference>
<name>A0ABX0UAR4_9FLAO</name>
<accession>A0ABX0UAR4</accession>
<evidence type="ECO:0000313" key="2">
    <source>
        <dbReference type="Proteomes" id="UP000745859"/>
    </source>
</evidence>
<evidence type="ECO:0000313" key="1">
    <source>
        <dbReference type="EMBL" id="NIJ45035.1"/>
    </source>
</evidence>